<dbReference type="PROSITE" id="PS50011">
    <property type="entry name" value="PROTEIN_KINASE_DOM"/>
    <property type="match status" value="1"/>
</dbReference>
<dbReference type="SMART" id="SM00220">
    <property type="entry name" value="S_TKc"/>
    <property type="match status" value="1"/>
</dbReference>
<evidence type="ECO:0000256" key="6">
    <source>
        <dbReference type="RuleBase" id="RU000304"/>
    </source>
</evidence>
<keyword evidence="2 5" id="KW-0547">Nucleotide-binding</keyword>
<dbReference type="PROSITE" id="PS00108">
    <property type="entry name" value="PROTEIN_KINASE_ST"/>
    <property type="match status" value="1"/>
</dbReference>
<keyword evidence="4 5" id="KW-0067">ATP-binding</keyword>
<dbReference type="EMBL" id="SNRW01005352">
    <property type="protein sequence ID" value="KAA6385247.1"/>
    <property type="molecule type" value="Genomic_DNA"/>
</dbReference>
<dbReference type="PANTHER" id="PTHR24348">
    <property type="entry name" value="SERINE/THREONINE-PROTEIN KINASE UNC-51-RELATED"/>
    <property type="match status" value="1"/>
</dbReference>
<evidence type="ECO:0000313" key="9">
    <source>
        <dbReference type="EMBL" id="KAA6385247.1"/>
    </source>
</evidence>
<dbReference type="PANTHER" id="PTHR24348:SF22">
    <property type="entry name" value="NON-SPECIFIC SERINE_THREONINE PROTEIN KINASE"/>
    <property type="match status" value="1"/>
</dbReference>
<organism evidence="9 10">
    <name type="scientific">Streblomastix strix</name>
    <dbReference type="NCBI Taxonomy" id="222440"/>
    <lineage>
        <taxon>Eukaryota</taxon>
        <taxon>Metamonada</taxon>
        <taxon>Preaxostyla</taxon>
        <taxon>Oxymonadida</taxon>
        <taxon>Streblomastigidae</taxon>
        <taxon>Streblomastix</taxon>
    </lineage>
</organism>
<reference evidence="9 10" key="1">
    <citation type="submission" date="2019-03" db="EMBL/GenBank/DDBJ databases">
        <title>Single cell metagenomics reveals metabolic interactions within the superorganism composed of flagellate Streblomastix strix and complex community of Bacteroidetes bacteria on its surface.</title>
        <authorList>
            <person name="Treitli S.C."/>
            <person name="Kolisko M."/>
            <person name="Husnik F."/>
            <person name="Keeling P."/>
            <person name="Hampl V."/>
        </authorList>
    </citation>
    <scope>NUCLEOTIDE SEQUENCE [LARGE SCALE GENOMIC DNA]</scope>
    <source>
        <strain evidence="9">ST1C</strain>
    </source>
</reference>
<dbReference type="GO" id="GO:0005524">
    <property type="term" value="F:ATP binding"/>
    <property type="evidence" value="ECO:0007669"/>
    <property type="project" value="UniProtKB-UniRule"/>
</dbReference>
<dbReference type="GO" id="GO:0010506">
    <property type="term" value="P:regulation of autophagy"/>
    <property type="evidence" value="ECO:0007669"/>
    <property type="project" value="InterPro"/>
</dbReference>
<comment type="similarity">
    <text evidence="6">Belongs to the protein kinase superfamily.</text>
</comment>
<keyword evidence="6" id="KW-0723">Serine/threonine-protein kinase</keyword>
<evidence type="ECO:0000256" key="5">
    <source>
        <dbReference type="PROSITE-ProRule" id="PRU10141"/>
    </source>
</evidence>
<evidence type="ECO:0000313" key="10">
    <source>
        <dbReference type="Proteomes" id="UP000324800"/>
    </source>
</evidence>
<feature type="compositionally biased region" description="Low complexity" evidence="7">
    <location>
        <begin position="332"/>
        <end position="398"/>
    </location>
</feature>
<dbReference type="Proteomes" id="UP000324800">
    <property type="component" value="Unassembled WGS sequence"/>
</dbReference>
<dbReference type="GO" id="GO:0004674">
    <property type="term" value="F:protein serine/threonine kinase activity"/>
    <property type="evidence" value="ECO:0007669"/>
    <property type="project" value="UniProtKB-KW"/>
</dbReference>
<dbReference type="InterPro" id="IPR045269">
    <property type="entry name" value="Atg1-like"/>
</dbReference>
<feature type="binding site" evidence="5">
    <location>
        <position position="40"/>
    </location>
    <ligand>
        <name>ATP</name>
        <dbReference type="ChEBI" id="CHEBI:30616"/>
    </ligand>
</feature>
<feature type="domain" description="Protein kinase" evidence="8">
    <location>
        <begin position="12"/>
        <end position="265"/>
    </location>
</feature>
<dbReference type="InterPro" id="IPR000719">
    <property type="entry name" value="Prot_kinase_dom"/>
</dbReference>
<proteinExistence type="inferred from homology"/>
<evidence type="ECO:0000256" key="7">
    <source>
        <dbReference type="SAM" id="MobiDB-lite"/>
    </source>
</evidence>
<keyword evidence="3 9" id="KW-0418">Kinase</keyword>
<dbReference type="GO" id="GO:0016020">
    <property type="term" value="C:membrane"/>
    <property type="evidence" value="ECO:0007669"/>
    <property type="project" value="TreeGrafter"/>
</dbReference>
<feature type="compositionally biased region" description="Polar residues" evidence="7">
    <location>
        <begin position="420"/>
        <end position="432"/>
    </location>
</feature>
<comment type="caution">
    <text evidence="9">The sequence shown here is derived from an EMBL/GenBank/DDBJ whole genome shotgun (WGS) entry which is preliminary data.</text>
</comment>
<gene>
    <name evidence="9" type="ORF">EZS28_019227</name>
</gene>
<dbReference type="InterPro" id="IPR017441">
    <property type="entry name" value="Protein_kinase_ATP_BS"/>
</dbReference>
<dbReference type="InterPro" id="IPR008271">
    <property type="entry name" value="Ser/Thr_kinase_AS"/>
</dbReference>
<dbReference type="SUPFAM" id="SSF56112">
    <property type="entry name" value="Protein kinase-like (PK-like)"/>
    <property type="match status" value="1"/>
</dbReference>
<protein>
    <submittedName>
        <fullName evidence="9">Putative AGC family protein kinase</fullName>
    </submittedName>
</protein>
<dbReference type="Gene3D" id="1.10.510.10">
    <property type="entry name" value="Transferase(Phosphotransferase) domain 1"/>
    <property type="match status" value="1"/>
</dbReference>
<sequence>MEDIQLLSSCGIEPIKTLGHGAYGTVYLSYNNELGVIAAKVMRIEKFDEREWDAAGKLNQPEYQCPFIMKYLRAKAFQTDAVILMEYANAKSLDSIVKDKTKNLSNGTYRALSKQILEGMRLVHASGLIHRDIKAENIMMHSSNGITKVKIADFGLAKIDAANQMGVTACGTPLNMAPELILHNSTGNFKVDIWSVGVVLFQLRIHEYPIQAGSILELTKKMASGKIIRPSSMQDDQLWNLLTRLLEFDPNRRISAEQALQHPYFTSPQAQAEISPLSRQITQNALALLQQGQQQITQYDKEVTYTVPTSEIMTFLNMNPEAEQQKILSTRQNQQYQQTPITQQPIPVNQINPQYPPQQIQPQITPPNYQNNTALPNPNINIPQKPQIQQQQPQITNPGENQQYHPSPTQPDVEPKSPQKEYQINPTNQQQQKDQEKSKIQVAVKEKLQEDDYADMAQIECEICKKKIPFSKYQDHQNDHVAVRQRRLEELK</sequence>
<dbReference type="Pfam" id="PF00069">
    <property type="entry name" value="Pkinase"/>
    <property type="match status" value="1"/>
</dbReference>
<evidence type="ECO:0000259" key="8">
    <source>
        <dbReference type="PROSITE" id="PS50011"/>
    </source>
</evidence>
<dbReference type="GO" id="GO:0000045">
    <property type="term" value="P:autophagosome assembly"/>
    <property type="evidence" value="ECO:0007669"/>
    <property type="project" value="TreeGrafter"/>
</dbReference>
<dbReference type="AlphaFoldDB" id="A0A5J4VRH0"/>
<name>A0A5J4VRH0_9EUKA</name>
<dbReference type="PROSITE" id="PS00107">
    <property type="entry name" value="PROTEIN_KINASE_ATP"/>
    <property type="match status" value="1"/>
</dbReference>
<dbReference type="InterPro" id="IPR011009">
    <property type="entry name" value="Kinase-like_dom_sf"/>
</dbReference>
<evidence type="ECO:0000256" key="2">
    <source>
        <dbReference type="ARBA" id="ARBA00022741"/>
    </source>
</evidence>
<feature type="region of interest" description="Disordered" evidence="7">
    <location>
        <begin position="326"/>
        <end position="440"/>
    </location>
</feature>
<evidence type="ECO:0000256" key="1">
    <source>
        <dbReference type="ARBA" id="ARBA00022679"/>
    </source>
</evidence>
<dbReference type="GO" id="GO:0000407">
    <property type="term" value="C:phagophore assembly site"/>
    <property type="evidence" value="ECO:0007669"/>
    <property type="project" value="TreeGrafter"/>
</dbReference>
<dbReference type="CDD" id="cd00180">
    <property type="entry name" value="PKc"/>
    <property type="match status" value="1"/>
</dbReference>
<evidence type="ECO:0000256" key="4">
    <source>
        <dbReference type="ARBA" id="ARBA00022840"/>
    </source>
</evidence>
<accession>A0A5J4VRH0</accession>
<dbReference type="GO" id="GO:0005829">
    <property type="term" value="C:cytosol"/>
    <property type="evidence" value="ECO:0007669"/>
    <property type="project" value="TreeGrafter"/>
</dbReference>
<dbReference type="GO" id="GO:0005776">
    <property type="term" value="C:autophagosome"/>
    <property type="evidence" value="ECO:0007669"/>
    <property type="project" value="TreeGrafter"/>
</dbReference>
<keyword evidence="1" id="KW-0808">Transferase</keyword>
<evidence type="ECO:0000256" key="3">
    <source>
        <dbReference type="ARBA" id="ARBA00022777"/>
    </source>
</evidence>